<dbReference type="InterPro" id="IPR050109">
    <property type="entry name" value="HTH-type_TetR-like_transc_reg"/>
</dbReference>
<dbReference type="SUPFAM" id="SSF46689">
    <property type="entry name" value="Homeodomain-like"/>
    <property type="match status" value="1"/>
</dbReference>
<dbReference type="SUPFAM" id="SSF48498">
    <property type="entry name" value="Tetracyclin repressor-like, C-terminal domain"/>
    <property type="match status" value="1"/>
</dbReference>
<dbReference type="STRING" id="1138170.GA0061105_107213"/>
<evidence type="ECO:0000256" key="1">
    <source>
        <dbReference type="ARBA" id="ARBA00023125"/>
    </source>
</evidence>
<evidence type="ECO:0000313" key="5">
    <source>
        <dbReference type="Proteomes" id="UP000198723"/>
    </source>
</evidence>
<dbReference type="EMBL" id="FMAJ01000007">
    <property type="protein sequence ID" value="SCB59524.1"/>
    <property type="molecule type" value="Genomic_DNA"/>
</dbReference>
<dbReference type="PANTHER" id="PTHR30055">
    <property type="entry name" value="HTH-TYPE TRANSCRIPTIONAL REGULATOR RUTR"/>
    <property type="match status" value="1"/>
</dbReference>
<dbReference type="Gene3D" id="1.10.357.10">
    <property type="entry name" value="Tetracycline Repressor, domain 2"/>
    <property type="match status" value="1"/>
</dbReference>
<gene>
    <name evidence="4" type="ORF">GA0061105_107213</name>
</gene>
<dbReference type="Proteomes" id="UP000198723">
    <property type="component" value="Unassembled WGS sequence"/>
</dbReference>
<dbReference type="PROSITE" id="PS50977">
    <property type="entry name" value="HTH_TETR_2"/>
    <property type="match status" value="1"/>
</dbReference>
<evidence type="ECO:0000313" key="4">
    <source>
        <dbReference type="EMBL" id="SCB59524.1"/>
    </source>
</evidence>
<dbReference type="GO" id="GO:0000976">
    <property type="term" value="F:transcription cis-regulatory region binding"/>
    <property type="evidence" value="ECO:0007669"/>
    <property type="project" value="TreeGrafter"/>
</dbReference>
<dbReference type="GO" id="GO:0003700">
    <property type="term" value="F:DNA-binding transcription factor activity"/>
    <property type="evidence" value="ECO:0007669"/>
    <property type="project" value="TreeGrafter"/>
</dbReference>
<dbReference type="Pfam" id="PF00440">
    <property type="entry name" value="TetR_N"/>
    <property type="match status" value="1"/>
</dbReference>
<reference evidence="4 5" key="1">
    <citation type="submission" date="2016-08" db="EMBL/GenBank/DDBJ databases">
        <authorList>
            <person name="Seilhamer J.J."/>
        </authorList>
    </citation>
    <scope>NUCLEOTIDE SEQUENCE [LARGE SCALE GENOMIC DNA]</scope>
    <source>
        <strain evidence="4 5">HBR26</strain>
    </source>
</reference>
<name>A0A1C3Y4V3_9HYPH</name>
<keyword evidence="1 2" id="KW-0238">DNA-binding</keyword>
<dbReference type="InterPro" id="IPR009057">
    <property type="entry name" value="Homeodomain-like_sf"/>
</dbReference>
<proteinExistence type="predicted"/>
<protein>
    <submittedName>
        <fullName evidence="4">Transcriptional regulator, TetR family</fullName>
    </submittedName>
</protein>
<feature type="DNA-binding region" description="H-T-H motif" evidence="2">
    <location>
        <begin position="44"/>
        <end position="63"/>
    </location>
</feature>
<sequence length="219" mass="25026">MQRQGFGVSMKRESVREKNKEDKLLRIKKAAFDLFLSKGFDDTTTREIATAAGVGMGTVFVYGETKRDLLFLIVNDGLEMCIEEARALISPEKSLLANLLIILRRHYQYFAENPVLSQAALREMYFYQSGTQAERFNRTRHALRHLLTDLIDEALKAGVISASETAEMIAQAIFAIYQVDLRIWLSDNELNLEDGTERLRRQIEIVMKGLSPHRSALRL</sequence>
<dbReference type="PRINTS" id="PR00455">
    <property type="entry name" value="HTHTETR"/>
</dbReference>
<dbReference type="AlphaFoldDB" id="A0A1C3Y4V3"/>
<accession>A0A1C3Y4V3</accession>
<dbReference type="InterPro" id="IPR001647">
    <property type="entry name" value="HTH_TetR"/>
</dbReference>
<dbReference type="PANTHER" id="PTHR30055:SF226">
    <property type="entry name" value="HTH-TYPE TRANSCRIPTIONAL REGULATOR PKSA"/>
    <property type="match status" value="1"/>
</dbReference>
<evidence type="ECO:0000256" key="2">
    <source>
        <dbReference type="PROSITE-ProRule" id="PRU00335"/>
    </source>
</evidence>
<feature type="domain" description="HTH tetR-type" evidence="3">
    <location>
        <begin position="21"/>
        <end position="81"/>
    </location>
</feature>
<organism evidence="4 5">
    <name type="scientific">Rhizobium aethiopicum</name>
    <dbReference type="NCBI Taxonomy" id="1138170"/>
    <lineage>
        <taxon>Bacteria</taxon>
        <taxon>Pseudomonadati</taxon>
        <taxon>Pseudomonadota</taxon>
        <taxon>Alphaproteobacteria</taxon>
        <taxon>Hyphomicrobiales</taxon>
        <taxon>Rhizobiaceae</taxon>
        <taxon>Rhizobium/Agrobacterium group</taxon>
        <taxon>Rhizobium</taxon>
    </lineage>
</organism>
<evidence type="ECO:0000259" key="3">
    <source>
        <dbReference type="PROSITE" id="PS50977"/>
    </source>
</evidence>
<dbReference type="InterPro" id="IPR036271">
    <property type="entry name" value="Tet_transcr_reg_TetR-rel_C_sf"/>
</dbReference>